<keyword evidence="5" id="KW-0862">Zinc</keyword>
<dbReference type="OrthoDB" id="3626597at2759"/>
<evidence type="ECO:0000256" key="6">
    <source>
        <dbReference type="ARBA" id="ARBA00023049"/>
    </source>
</evidence>
<evidence type="ECO:0000259" key="8">
    <source>
        <dbReference type="PROSITE" id="PS52035"/>
    </source>
</evidence>
<proteinExistence type="inferred from homology"/>
<comment type="caution">
    <text evidence="9">The sequence shown here is derived from an EMBL/GenBank/DDBJ whole genome shotgun (WGS) entry which is preliminary data.</text>
</comment>
<dbReference type="GO" id="GO:0008270">
    <property type="term" value="F:zinc ion binding"/>
    <property type="evidence" value="ECO:0007669"/>
    <property type="project" value="InterPro"/>
</dbReference>
<sequence length="102" mass="11303">MFVLPWGYTWDHIPDYDRYMEVAKNGAAALEAVNGTKYVWGSVQEMLIHSASGSSFDWVLGKFPNTRLALCAELRDAGKYGFLLPAHEILPTGEELVAALNV</sequence>
<feature type="domain" description="Peptidase M14" evidence="8">
    <location>
        <begin position="1"/>
        <end position="102"/>
    </location>
</feature>
<evidence type="ECO:0000256" key="5">
    <source>
        <dbReference type="ARBA" id="ARBA00022833"/>
    </source>
</evidence>
<dbReference type="GO" id="GO:0005615">
    <property type="term" value="C:extracellular space"/>
    <property type="evidence" value="ECO:0007669"/>
    <property type="project" value="TreeGrafter"/>
</dbReference>
<evidence type="ECO:0000313" key="9">
    <source>
        <dbReference type="EMBL" id="CAG7828549.1"/>
    </source>
</evidence>
<dbReference type="Pfam" id="PF00246">
    <property type="entry name" value="Peptidase_M14"/>
    <property type="match status" value="1"/>
</dbReference>
<dbReference type="PROSITE" id="PS52035">
    <property type="entry name" value="PEPTIDASE_M14"/>
    <property type="match status" value="1"/>
</dbReference>
<dbReference type="GO" id="GO:0004181">
    <property type="term" value="F:metallocarboxypeptidase activity"/>
    <property type="evidence" value="ECO:0007669"/>
    <property type="project" value="InterPro"/>
</dbReference>
<organism evidence="9 10">
    <name type="scientific">Allacma fusca</name>
    <dbReference type="NCBI Taxonomy" id="39272"/>
    <lineage>
        <taxon>Eukaryota</taxon>
        <taxon>Metazoa</taxon>
        <taxon>Ecdysozoa</taxon>
        <taxon>Arthropoda</taxon>
        <taxon>Hexapoda</taxon>
        <taxon>Collembola</taxon>
        <taxon>Symphypleona</taxon>
        <taxon>Sminthuridae</taxon>
        <taxon>Allacma</taxon>
    </lineage>
</organism>
<feature type="non-terminal residue" evidence="9">
    <location>
        <position position="1"/>
    </location>
</feature>
<comment type="similarity">
    <text evidence="2 7">Belongs to the peptidase M14 family.</text>
</comment>
<evidence type="ECO:0000313" key="10">
    <source>
        <dbReference type="Proteomes" id="UP000708208"/>
    </source>
</evidence>
<dbReference type="EMBL" id="CAJVCH010547940">
    <property type="protein sequence ID" value="CAG7828549.1"/>
    <property type="molecule type" value="Genomic_DNA"/>
</dbReference>
<accession>A0A8J2L4C4</accession>
<keyword evidence="10" id="KW-1185">Reference proteome</keyword>
<evidence type="ECO:0000256" key="2">
    <source>
        <dbReference type="ARBA" id="ARBA00005988"/>
    </source>
</evidence>
<evidence type="ECO:0000256" key="1">
    <source>
        <dbReference type="ARBA" id="ARBA00001947"/>
    </source>
</evidence>
<dbReference type="InterPro" id="IPR000834">
    <property type="entry name" value="Peptidase_M14"/>
</dbReference>
<name>A0A8J2L4C4_9HEXA</name>
<feature type="active site" description="Proton donor/acceptor" evidence="7">
    <location>
        <position position="73"/>
    </location>
</feature>
<evidence type="ECO:0000256" key="7">
    <source>
        <dbReference type="PROSITE-ProRule" id="PRU01379"/>
    </source>
</evidence>
<gene>
    <name evidence="9" type="ORF">AFUS01_LOCUS38470</name>
</gene>
<keyword evidence="6" id="KW-0482">Metalloprotease</keyword>
<dbReference type="Proteomes" id="UP000708208">
    <property type="component" value="Unassembled WGS sequence"/>
</dbReference>
<evidence type="ECO:0000256" key="3">
    <source>
        <dbReference type="ARBA" id="ARBA00022670"/>
    </source>
</evidence>
<dbReference type="GO" id="GO:0006508">
    <property type="term" value="P:proteolysis"/>
    <property type="evidence" value="ECO:0007669"/>
    <property type="project" value="UniProtKB-KW"/>
</dbReference>
<dbReference type="PANTHER" id="PTHR11705:SF143">
    <property type="entry name" value="SLL0236 PROTEIN"/>
    <property type="match status" value="1"/>
</dbReference>
<dbReference type="AlphaFoldDB" id="A0A8J2L4C4"/>
<keyword evidence="4" id="KW-0378">Hydrolase</keyword>
<reference evidence="9" key="1">
    <citation type="submission" date="2021-06" db="EMBL/GenBank/DDBJ databases">
        <authorList>
            <person name="Hodson N. C."/>
            <person name="Mongue J. A."/>
            <person name="Jaron S. K."/>
        </authorList>
    </citation>
    <scope>NUCLEOTIDE SEQUENCE</scope>
</reference>
<dbReference type="PANTHER" id="PTHR11705">
    <property type="entry name" value="PROTEASE FAMILY M14 CARBOXYPEPTIDASE A,B"/>
    <property type="match status" value="1"/>
</dbReference>
<comment type="cofactor">
    <cofactor evidence="1">
        <name>Zn(2+)</name>
        <dbReference type="ChEBI" id="CHEBI:29105"/>
    </cofactor>
</comment>
<keyword evidence="3" id="KW-0645">Protease</keyword>
<evidence type="ECO:0000256" key="4">
    <source>
        <dbReference type="ARBA" id="ARBA00022801"/>
    </source>
</evidence>
<protein>
    <recommendedName>
        <fullName evidence="8">Peptidase M14 domain-containing protein</fullName>
    </recommendedName>
</protein>